<accession>A0AA43QTM0</accession>
<feature type="compositionally biased region" description="Pro residues" evidence="1">
    <location>
        <begin position="628"/>
        <end position="638"/>
    </location>
</feature>
<feature type="compositionally biased region" description="Low complexity" evidence="1">
    <location>
        <begin position="737"/>
        <end position="749"/>
    </location>
</feature>
<feature type="compositionally biased region" description="Basic and acidic residues" evidence="1">
    <location>
        <begin position="255"/>
        <end position="266"/>
    </location>
</feature>
<feature type="region of interest" description="Disordered" evidence="1">
    <location>
        <begin position="99"/>
        <end position="140"/>
    </location>
</feature>
<feature type="region of interest" description="Disordered" evidence="1">
    <location>
        <begin position="457"/>
        <end position="483"/>
    </location>
</feature>
<feature type="compositionally biased region" description="Polar residues" evidence="1">
    <location>
        <begin position="566"/>
        <end position="588"/>
    </location>
</feature>
<dbReference type="EMBL" id="JAPUFD010000012">
    <property type="protein sequence ID" value="MDI1490643.1"/>
    <property type="molecule type" value="Genomic_DNA"/>
</dbReference>
<keyword evidence="3" id="KW-1185">Reference proteome</keyword>
<protein>
    <recommendedName>
        <fullName evidence="4">Nuclear localization protein</fullName>
    </recommendedName>
</protein>
<organism evidence="2 3">
    <name type="scientific">Ramalina farinacea</name>
    <dbReference type="NCBI Taxonomy" id="258253"/>
    <lineage>
        <taxon>Eukaryota</taxon>
        <taxon>Fungi</taxon>
        <taxon>Dikarya</taxon>
        <taxon>Ascomycota</taxon>
        <taxon>Pezizomycotina</taxon>
        <taxon>Lecanoromycetes</taxon>
        <taxon>OSLEUM clade</taxon>
        <taxon>Lecanoromycetidae</taxon>
        <taxon>Lecanorales</taxon>
        <taxon>Lecanorineae</taxon>
        <taxon>Ramalinaceae</taxon>
        <taxon>Ramalina</taxon>
    </lineage>
</organism>
<feature type="region of interest" description="Disordered" evidence="1">
    <location>
        <begin position="245"/>
        <end position="275"/>
    </location>
</feature>
<feature type="compositionally biased region" description="Low complexity" evidence="1">
    <location>
        <begin position="1"/>
        <end position="14"/>
    </location>
</feature>
<evidence type="ECO:0000256" key="1">
    <source>
        <dbReference type="SAM" id="MobiDB-lite"/>
    </source>
</evidence>
<comment type="caution">
    <text evidence="2">The sequence shown here is derived from an EMBL/GenBank/DDBJ whole genome shotgun (WGS) entry which is preliminary data.</text>
</comment>
<gene>
    <name evidence="2" type="ORF">OHK93_001847</name>
</gene>
<reference evidence="2" key="1">
    <citation type="journal article" date="2023" name="Genome Biol. Evol.">
        <title>First Whole Genome Sequence and Flow Cytometry Genome Size Data for the Lichen-Forming Fungus Ramalina farinacea (Ascomycota).</title>
        <authorList>
            <person name="Llewellyn T."/>
            <person name="Mian S."/>
            <person name="Hill R."/>
            <person name="Leitch I.J."/>
            <person name="Gaya E."/>
        </authorList>
    </citation>
    <scope>NUCLEOTIDE SEQUENCE</scope>
    <source>
        <strain evidence="2">LIQ254RAFAR</strain>
    </source>
</reference>
<feature type="region of interest" description="Disordered" evidence="1">
    <location>
        <begin position="158"/>
        <end position="232"/>
    </location>
</feature>
<dbReference type="InterPro" id="IPR013933">
    <property type="entry name" value="CRC_Rsc7/Swp82"/>
</dbReference>
<dbReference type="Proteomes" id="UP001161017">
    <property type="component" value="Unassembled WGS sequence"/>
</dbReference>
<feature type="compositionally biased region" description="Polar residues" evidence="1">
    <location>
        <begin position="598"/>
        <end position="622"/>
    </location>
</feature>
<name>A0AA43QTM0_9LECA</name>
<feature type="compositionally biased region" description="Polar residues" evidence="1">
    <location>
        <begin position="523"/>
        <end position="554"/>
    </location>
</feature>
<feature type="compositionally biased region" description="Polar residues" evidence="1">
    <location>
        <begin position="190"/>
        <end position="212"/>
    </location>
</feature>
<dbReference type="AlphaFoldDB" id="A0AA43QTM0"/>
<sequence>MYSTTSSMPPSTSMNNGMRGTMVDGSGTINPAALNTPGNSSLHSLPVAPMSFGSHRCDQIAARPSSSLRLELPSLSHPMPSVECHADPPRLAANLLPAASSLTSQQTPRGRKRSRSPEQGVSGSLGDDRKCSPPITRTQHRFWPPRRAWWQWRRPSGMSADLAPKADNQRVKKPRGRPSGVAGVGEASSAPVSTGQPQSETLKTLKSEQVSQDHPAITTHNPAPKANAGKPPVIKALPTVRDHTTDQLTPEGDEYIPREHDQDGETKVNPMGHPLDGREYKMRTFYVPNRGEKLFMLATECARVLGYRDSYLLFNKNRSLYKIIATQSEKDELIHQEILPYSYRSRQIAIVTAKSMFRQFGARVINEGRRVRDDYWESKARKQGFTEDDMAGDKRPGATKARDAAALNAAGNEQAGSLVHQDIDYRDAALPPELGGPLPPPNHHIPIPMIQTDARDYGSVPRQRQDISGTPYQDRTQPSSAPDIMHQANNAAELSKAISAQRKFRGDTYRDTWNRKIDPHVPTAQQKLEQSPTMNQSPQMHSSGMMNASQSQSMLHHGVPPLVSPQRYQQPAQHQNPHVQSPVRQSMPNPARPDLQPPQRSSIYNPSQQAASQTSPYGYSHSQQPLWGHPPPQPPPQGHPQQSPVSSHHSSLSQQYSPSSQQQQLHHPAQSPHHPPQHAPSQMHNVGSHGNLYGAMGGMPGGGAGYGGMGQPRSMYNQACGQGASGSPNPQQQGYPQQTMGGQQGNMQGWAPPPTGTSGQGWGGYPSSSGF</sequence>
<evidence type="ECO:0008006" key="4">
    <source>
        <dbReference type="Google" id="ProtNLM"/>
    </source>
</evidence>
<feature type="compositionally biased region" description="Low complexity" evidence="1">
    <location>
        <begin position="639"/>
        <end position="672"/>
    </location>
</feature>
<evidence type="ECO:0000313" key="2">
    <source>
        <dbReference type="EMBL" id="MDI1490643.1"/>
    </source>
</evidence>
<feature type="region of interest" description="Disordered" evidence="1">
    <location>
        <begin position="1"/>
        <end position="41"/>
    </location>
</feature>
<feature type="region of interest" description="Disordered" evidence="1">
    <location>
        <begin position="715"/>
        <end position="771"/>
    </location>
</feature>
<feature type="compositionally biased region" description="Low complexity" evidence="1">
    <location>
        <begin position="221"/>
        <end position="232"/>
    </location>
</feature>
<dbReference type="Pfam" id="PF08624">
    <property type="entry name" value="CRC_subunit"/>
    <property type="match status" value="1"/>
</dbReference>
<feature type="compositionally biased region" description="Polar residues" evidence="1">
    <location>
        <begin position="715"/>
        <end position="736"/>
    </location>
</feature>
<feature type="compositionally biased region" description="Basic and acidic residues" evidence="1">
    <location>
        <begin position="509"/>
        <end position="519"/>
    </location>
</feature>
<proteinExistence type="predicted"/>
<evidence type="ECO:0000313" key="3">
    <source>
        <dbReference type="Proteomes" id="UP001161017"/>
    </source>
</evidence>
<feature type="region of interest" description="Disordered" evidence="1">
    <location>
        <begin position="509"/>
        <end position="694"/>
    </location>
</feature>
<feature type="compositionally biased region" description="Polar residues" evidence="1">
    <location>
        <begin position="466"/>
        <end position="480"/>
    </location>
</feature>